<name>A0A6A5UGD2_9PLEO</name>
<keyword evidence="2" id="KW-0378">Hydrolase</keyword>
<dbReference type="GO" id="GO:0046872">
    <property type="term" value="F:metal ion binding"/>
    <property type="evidence" value="ECO:0007669"/>
    <property type="project" value="UniProtKB-KW"/>
</dbReference>
<dbReference type="EMBL" id="ML976980">
    <property type="protein sequence ID" value="KAF1961986.1"/>
    <property type="molecule type" value="Genomic_DNA"/>
</dbReference>
<keyword evidence="1" id="KW-0479">Metal-binding</keyword>
<gene>
    <name evidence="3" type="ORF">CC80DRAFT_543352</name>
</gene>
<accession>A0A6A5UGD2</accession>
<evidence type="ECO:0000256" key="2">
    <source>
        <dbReference type="ARBA" id="ARBA00022801"/>
    </source>
</evidence>
<evidence type="ECO:0000313" key="4">
    <source>
        <dbReference type="Proteomes" id="UP000800035"/>
    </source>
</evidence>
<evidence type="ECO:0000256" key="1">
    <source>
        <dbReference type="ARBA" id="ARBA00022723"/>
    </source>
</evidence>
<dbReference type="InterPro" id="IPR039461">
    <property type="entry name" value="Peptidase_M49"/>
</dbReference>
<dbReference type="Pfam" id="PF03571">
    <property type="entry name" value="Peptidase_M49"/>
    <property type="match status" value="1"/>
</dbReference>
<proteinExistence type="predicted"/>
<dbReference type="OrthoDB" id="4694525at2759"/>
<dbReference type="AlphaFoldDB" id="A0A6A5UGD2"/>
<organism evidence="3 4">
    <name type="scientific">Byssothecium circinans</name>
    <dbReference type="NCBI Taxonomy" id="147558"/>
    <lineage>
        <taxon>Eukaryota</taxon>
        <taxon>Fungi</taxon>
        <taxon>Dikarya</taxon>
        <taxon>Ascomycota</taxon>
        <taxon>Pezizomycotina</taxon>
        <taxon>Dothideomycetes</taxon>
        <taxon>Pleosporomycetidae</taxon>
        <taxon>Pleosporales</taxon>
        <taxon>Massarineae</taxon>
        <taxon>Massarinaceae</taxon>
        <taxon>Byssothecium</taxon>
    </lineage>
</organism>
<dbReference type="Gene3D" id="3.30.540.30">
    <property type="match status" value="3"/>
</dbReference>
<protein>
    <submittedName>
        <fullName evidence="3">Dipeptidyl peptidase III</fullName>
    </submittedName>
</protein>
<evidence type="ECO:0000313" key="3">
    <source>
        <dbReference type="EMBL" id="KAF1961986.1"/>
    </source>
</evidence>
<reference evidence="3" key="1">
    <citation type="journal article" date="2020" name="Stud. Mycol.">
        <title>101 Dothideomycetes genomes: a test case for predicting lifestyles and emergence of pathogens.</title>
        <authorList>
            <person name="Haridas S."/>
            <person name="Albert R."/>
            <person name="Binder M."/>
            <person name="Bloem J."/>
            <person name="Labutti K."/>
            <person name="Salamov A."/>
            <person name="Andreopoulos B."/>
            <person name="Baker S."/>
            <person name="Barry K."/>
            <person name="Bills G."/>
            <person name="Bluhm B."/>
            <person name="Cannon C."/>
            <person name="Castanera R."/>
            <person name="Culley D."/>
            <person name="Daum C."/>
            <person name="Ezra D."/>
            <person name="Gonzalez J."/>
            <person name="Henrissat B."/>
            <person name="Kuo A."/>
            <person name="Liang C."/>
            <person name="Lipzen A."/>
            <person name="Lutzoni F."/>
            <person name="Magnuson J."/>
            <person name="Mondo S."/>
            <person name="Nolan M."/>
            <person name="Ohm R."/>
            <person name="Pangilinan J."/>
            <person name="Park H.-J."/>
            <person name="Ramirez L."/>
            <person name="Alfaro M."/>
            <person name="Sun H."/>
            <person name="Tritt A."/>
            <person name="Yoshinaga Y."/>
            <person name="Zwiers L.-H."/>
            <person name="Turgeon B."/>
            <person name="Goodwin S."/>
            <person name="Spatafora J."/>
            <person name="Crous P."/>
            <person name="Grigoriev I."/>
        </authorList>
    </citation>
    <scope>NUCLEOTIDE SEQUENCE</scope>
    <source>
        <strain evidence="3">CBS 675.92</strain>
    </source>
</reference>
<sequence>MAPLGVDVPTTAVHQLAVTEPFSKLQTREKLYAHHFSNACWHGSKIVMRQVSKESPAVFALIMEINRAAQGEWSTLNCTNDELNEFLEYAALFLCNGPLVRRHAENRQRLASAASLFKNVAEDMYSKPPYSLGYPSDKARSNYYPDTPNISRDEIALVSKVMAKHSIGPENTRLRKLTDCENVGYELLQASVESTTEKIDSDELSDGIKVVRGDHREELSRICDELLEAKKFAANDAQVKFLSQFEKSFRTGSLEAFQEAQKTWVTDHGPAVENMIGFVEPYRDPHGVRAEWEGFIGIRDPGETEKLAGCVENSTAFIRLLPWAVASENDGKGPFEKGTFEPPDLTILHALTVCYSSVFEASNVPNYNNIRESHGFKNLVIANRLSANHNPANPCHYVLESDKELFMRCTHIVRFIMTAVHELLGHGTGKLLSEDPSGQYNFDKDNAPTNPLTERPVDTWYLPGQTWTGIFEDIATSVDECRATLVSEYLMDNKELLAIFGYVDGDDISPEDLTYITYVQIGVEGLQALEHYNVENQAWGEAHKQGHFAIFKYLCLEGDGVLLVEHDEENSELKVRVESAKLLTHGKKALGDFLLKLHIWRCTADVKSCRELYEKITAVEGDYEEWRQIFCSKPEPRWKFVQANTFREGDDVKIKVYEESNKGIIQSWAERVEYLQLL</sequence>
<dbReference type="PANTHER" id="PTHR23422">
    <property type="entry name" value="DIPEPTIDYL PEPTIDASE III-RELATED"/>
    <property type="match status" value="1"/>
</dbReference>
<dbReference type="Proteomes" id="UP000800035">
    <property type="component" value="Unassembled WGS sequence"/>
</dbReference>
<dbReference type="PANTHER" id="PTHR23422:SF11">
    <property type="entry name" value="DIPEPTIDYL PEPTIDASE 3"/>
    <property type="match status" value="1"/>
</dbReference>
<keyword evidence="4" id="KW-1185">Reference proteome</keyword>
<dbReference type="GO" id="GO:0005737">
    <property type="term" value="C:cytoplasm"/>
    <property type="evidence" value="ECO:0007669"/>
    <property type="project" value="TreeGrafter"/>
</dbReference>
<dbReference type="GO" id="GO:0008239">
    <property type="term" value="F:dipeptidyl-peptidase activity"/>
    <property type="evidence" value="ECO:0007669"/>
    <property type="project" value="TreeGrafter"/>
</dbReference>